<evidence type="ECO:0000313" key="2">
    <source>
        <dbReference type="EMBL" id="UZX25873.1"/>
    </source>
</evidence>
<organism evidence="2 3">
    <name type="scientific">Streptomyces tanashiensis</name>
    <dbReference type="NCBI Taxonomy" id="67367"/>
    <lineage>
        <taxon>Bacteria</taxon>
        <taxon>Bacillati</taxon>
        <taxon>Actinomycetota</taxon>
        <taxon>Actinomycetes</taxon>
        <taxon>Kitasatosporales</taxon>
        <taxon>Streptomycetaceae</taxon>
        <taxon>Streptomyces</taxon>
    </lineage>
</organism>
<dbReference type="EMBL" id="CP084204">
    <property type="protein sequence ID" value="UZX25873.1"/>
    <property type="molecule type" value="Genomic_DNA"/>
</dbReference>
<dbReference type="Proteomes" id="UP001164506">
    <property type="component" value="Chromosome"/>
</dbReference>
<gene>
    <name evidence="2" type="ORF">LDH80_36555</name>
</gene>
<protein>
    <submittedName>
        <fullName evidence="2">Uncharacterized protein</fullName>
    </submittedName>
</protein>
<keyword evidence="3" id="KW-1185">Reference proteome</keyword>
<sequence>MADPLTDAQQEVQKDRDLLRDNPQSPERNNWRNALAAALCDRLAPVLRPLRPDDAAAAAREGIGITQELLAEGAFPRSRQGFAERIA</sequence>
<evidence type="ECO:0000313" key="3">
    <source>
        <dbReference type="Proteomes" id="UP001164506"/>
    </source>
</evidence>
<dbReference type="GeneID" id="95605069"/>
<accession>A0ABY6R719</accession>
<reference evidence="2" key="1">
    <citation type="submission" date="2021-09" db="EMBL/GenBank/DDBJ databases">
        <title>Complete genome sequence and metabolic characterization of Streptomyces tanashiensis DSM 731 the producer of antibacterial Kalafungin and diverse secondary metabolites.</title>
        <authorList>
            <person name="Abbasi M.N."/>
            <person name="Anwar M.N."/>
            <person name="Alam K."/>
            <person name="Shoaib M."/>
            <person name="Lin Z."/>
            <person name="Hayat M."/>
            <person name="Ali M.I."/>
            <person name="Malik H.M.T."/>
            <person name="Ahmed I."/>
            <person name="Li A."/>
            <person name="Hailong Wang H."/>
            <person name="Zhang Y."/>
        </authorList>
    </citation>
    <scope>NUCLEOTIDE SEQUENCE</scope>
    <source>
        <strain evidence="2">Kala</strain>
    </source>
</reference>
<evidence type="ECO:0000256" key="1">
    <source>
        <dbReference type="SAM" id="MobiDB-lite"/>
    </source>
</evidence>
<feature type="region of interest" description="Disordered" evidence="1">
    <location>
        <begin position="1"/>
        <end position="29"/>
    </location>
</feature>
<dbReference type="RefSeq" id="WP_190102080.1">
    <property type="nucleotide sequence ID" value="NZ_BMUH01000002.1"/>
</dbReference>
<name>A0ABY6R719_9ACTN</name>
<proteinExistence type="predicted"/>